<evidence type="ECO:0000256" key="4">
    <source>
        <dbReference type="ARBA" id="ARBA00012572"/>
    </source>
</evidence>
<dbReference type="RefSeq" id="WP_119628688.1">
    <property type="nucleotide sequence ID" value="NZ_AP017928.1"/>
</dbReference>
<dbReference type="FunFam" id="3.20.20.70:FF:000075">
    <property type="entry name" value="Tryptophan biosynthesis protein TRP1"/>
    <property type="match status" value="1"/>
</dbReference>
<dbReference type="EMBL" id="AP017928">
    <property type="protein sequence ID" value="BBA33001.1"/>
    <property type="molecule type" value="Genomic_DNA"/>
</dbReference>
<evidence type="ECO:0000256" key="3">
    <source>
        <dbReference type="ARBA" id="ARBA00007571"/>
    </source>
</evidence>
<keyword evidence="7 10" id="KW-0822">Tryptophan biosynthesis</keyword>
<evidence type="ECO:0000313" key="13">
    <source>
        <dbReference type="Proteomes" id="UP000266313"/>
    </source>
</evidence>
<evidence type="ECO:0000256" key="9">
    <source>
        <dbReference type="ARBA" id="ARBA00023235"/>
    </source>
</evidence>
<dbReference type="Pfam" id="PF00697">
    <property type="entry name" value="PRAI"/>
    <property type="match status" value="1"/>
</dbReference>
<dbReference type="EC" id="5.3.1.24" evidence="4 10"/>
<dbReference type="NCBIfam" id="NF002299">
    <property type="entry name" value="PRK01222.1-6"/>
    <property type="match status" value="1"/>
</dbReference>
<dbReference type="InterPro" id="IPR013785">
    <property type="entry name" value="Aldolase_TIM"/>
</dbReference>
<dbReference type="OrthoDB" id="9796196at2"/>
<dbReference type="PANTHER" id="PTHR42894:SF1">
    <property type="entry name" value="N-(5'-PHOSPHORIBOSYL)ANTHRANILATE ISOMERASE"/>
    <property type="match status" value="1"/>
</dbReference>
<dbReference type="NCBIfam" id="NF002298">
    <property type="entry name" value="PRK01222.1-4"/>
    <property type="match status" value="1"/>
</dbReference>
<dbReference type="Gene3D" id="3.20.20.70">
    <property type="entry name" value="Aldolase class I"/>
    <property type="match status" value="1"/>
</dbReference>
<evidence type="ECO:0000256" key="5">
    <source>
        <dbReference type="ARBA" id="ARBA00022272"/>
    </source>
</evidence>
<evidence type="ECO:0000259" key="11">
    <source>
        <dbReference type="Pfam" id="PF00697"/>
    </source>
</evidence>
<comment type="catalytic activity">
    <reaction evidence="1 10">
        <text>N-(5-phospho-beta-D-ribosyl)anthranilate = 1-(2-carboxyphenylamino)-1-deoxy-D-ribulose 5-phosphate</text>
        <dbReference type="Rhea" id="RHEA:21540"/>
        <dbReference type="ChEBI" id="CHEBI:18277"/>
        <dbReference type="ChEBI" id="CHEBI:58613"/>
        <dbReference type="EC" id="5.3.1.24"/>
    </reaction>
</comment>
<evidence type="ECO:0000256" key="2">
    <source>
        <dbReference type="ARBA" id="ARBA00004664"/>
    </source>
</evidence>
<evidence type="ECO:0000256" key="8">
    <source>
        <dbReference type="ARBA" id="ARBA00023141"/>
    </source>
</evidence>
<evidence type="ECO:0000256" key="10">
    <source>
        <dbReference type="HAMAP-Rule" id="MF_00135"/>
    </source>
</evidence>
<gene>
    <name evidence="10" type="primary">trpF</name>
    <name evidence="12" type="ORF">sS8_1039</name>
</gene>
<dbReference type="SUPFAM" id="SSF51366">
    <property type="entry name" value="Ribulose-phoshate binding barrel"/>
    <property type="match status" value="1"/>
</dbReference>
<sequence>MKFPYPFRRTRVKICGFTRPDDALTSVQLGADAIGLVFYPPSPRTLDVETARNIVSVLPAFATVVGLFVDEDESVVRKILEQVRIDLIQFHGEETPDYCRRFGKPYIKAVRMRSETDLESVVRAYPDAAGFLLDAWHPDVKGGAGHRFDWNMVPKELRQSVILAGGLTPENVGEALRTVGPYAVDVSSGVEAGKGIKDAGKMAAFLEQVHEYDHRANID</sequence>
<dbReference type="InterPro" id="IPR044643">
    <property type="entry name" value="TrpF_fam"/>
</dbReference>
<organism evidence="12 13">
    <name type="scientific">Methylocaldum marinum</name>
    <dbReference type="NCBI Taxonomy" id="1432792"/>
    <lineage>
        <taxon>Bacteria</taxon>
        <taxon>Pseudomonadati</taxon>
        <taxon>Pseudomonadota</taxon>
        <taxon>Gammaproteobacteria</taxon>
        <taxon>Methylococcales</taxon>
        <taxon>Methylococcaceae</taxon>
        <taxon>Methylocaldum</taxon>
    </lineage>
</organism>
<evidence type="ECO:0000256" key="7">
    <source>
        <dbReference type="ARBA" id="ARBA00022822"/>
    </source>
</evidence>
<dbReference type="InterPro" id="IPR011060">
    <property type="entry name" value="RibuloseP-bd_barrel"/>
</dbReference>
<comment type="similarity">
    <text evidence="3 10">Belongs to the TrpF family.</text>
</comment>
<dbReference type="HAMAP" id="MF_00135">
    <property type="entry name" value="PRAI"/>
    <property type="match status" value="1"/>
</dbReference>
<evidence type="ECO:0000256" key="6">
    <source>
        <dbReference type="ARBA" id="ARBA00022605"/>
    </source>
</evidence>
<proteinExistence type="inferred from homology"/>
<dbReference type="CDD" id="cd00405">
    <property type="entry name" value="PRAI"/>
    <property type="match status" value="1"/>
</dbReference>
<evidence type="ECO:0000256" key="1">
    <source>
        <dbReference type="ARBA" id="ARBA00001164"/>
    </source>
</evidence>
<keyword evidence="6 10" id="KW-0028">Amino-acid biosynthesis</keyword>
<dbReference type="UniPathway" id="UPA00035">
    <property type="reaction ID" value="UER00042"/>
</dbReference>
<comment type="pathway">
    <text evidence="2 10">Amino-acid biosynthesis; L-tryptophan biosynthesis; L-tryptophan from chorismate: step 3/5.</text>
</comment>
<reference evidence="12 13" key="1">
    <citation type="submission" date="2016-12" db="EMBL/GenBank/DDBJ databases">
        <title>Genome sequencing of Methylocaldum marinum.</title>
        <authorList>
            <person name="Takeuchi M."/>
            <person name="Kamagata Y."/>
            <person name="Hiraoka S."/>
            <person name="Oshima K."/>
            <person name="Hattori M."/>
            <person name="Iwasaki W."/>
        </authorList>
    </citation>
    <scope>NUCLEOTIDE SEQUENCE [LARGE SCALE GENOMIC DNA]</scope>
    <source>
        <strain evidence="12 13">S8</strain>
    </source>
</reference>
<dbReference type="GO" id="GO:0000162">
    <property type="term" value="P:L-tryptophan biosynthetic process"/>
    <property type="evidence" value="ECO:0007669"/>
    <property type="project" value="UniProtKB-UniRule"/>
</dbReference>
<accession>A0A250KPU7</accession>
<dbReference type="KEGG" id="mmai:sS8_1039"/>
<dbReference type="AlphaFoldDB" id="A0A250KPU7"/>
<evidence type="ECO:0000313" key="12">
    <source>
        <dbReference type="EMBL" id="BBA33001.1"/>
    </source>
</evidence>
<name>A0A250KPU7_9GAMM</name>
<keyword evidence="9 10" id="KW-0413">Isomerase</keyword>
<dbReference type="Proteomes" id="UP000266313">
    <property type="component" value="Chromosome"/>
</dbReference>
<feature type="domain" description="N-(5'phosphoribosyl) anthranilate isomerase (PRAI)" evidence="11">
    <location>
        <begin position="12"/>
        <end position="207"/>
    </location>
</feature>
<dbReference type="InterPro" id="IPR001240">
    <property type="entry name" value="PRAI_dom"/>
</dbReference>
<protein>
    <recommendedName>
        <fullName evidence="5 10">N-(5'-phosphoribosyl)anthranilate isomerase</fullName>
        <shortName evidence="10">PRAI</shortName>
        <ecNumber evidence="4 10">5.3.1.24</ecNumber>
    </recommendedName>
</protein>
<dbReference type="PANTHER" id="PTHR42894">
    <property type="entry name" value="N-(5'-PHOSPHORIBOSYL)ANTHRANILATE ISOMERASE"/>
    <property type="match status" value="1"/>
</dbReference>
<keyword evidence="13" id="KW-1185">Reference proteome</keyword>
<dbReference type="GO" id="GO:0004640">
    <property type="term" value="F:phosphoribosylanthranilate isomerase activity"/>
    <property type="evidence" value="ECO:0007669"/>
    <property type="project" value="UniProtKB-UniRule"/>
</dbReference>
<keyword evidence="8 10" id="KW-0057">Aromatic amino acid biosynthesis</keyword>